<dbReference type="EMBL" id="JANQDX010000001">
    <property type="protein sequence ID" value="KAL0928939.1"/>
    <property type="molecule type" value="Genomic_DNA"/>
</dbReference>
<comment type="similarity">
    <text evidence="3">Belongs to the RLP family.</text>
</comment>
<dbReference type="InterPro" id="IPR001611">
    <property type="entry name" value="Leu-rich_rpt"/>
</dbReference>
<keyword evidence="16" id="KW-1185">Reference proteome</keyword>
<dbReference type="PRINTS" id="PR00019">
    <property type="entry name" value="LEURICHRPT"/>
</dbReference>
<evidence type="ECO:0000313" key="16">
    <source>
        <dbReference type="Proteomes" id="UP001552299"/>
    </source>
</evidence>
<dbReference type="PANTHER" id="PTHR27004">
    <property type="entry name" value="RECEPTOR-LIKE PROTEIN 12 ISOFORM X1"/>
    <property type="match status" value="1"/>
</dbReference>
<comment type="subcellular location">
    <subcellularLocation>
        <location evidence="1">Cell membrane</location>
    </subcellularLocation>
    <subcellularLocation>
        <location evidence="12">Endomembrane system</location>
        <topology evidence="12">Single-pass membrane protein</topology>
    </subcellularLocation>
    <subcellularLocation>
        <location evidence="2">Membrane</location>
        <topology evidence="2">Single-pass type I membrane protein</topology>
    </subcellularLocation>
</comment>
<organism evidence="15 16">
    <name type="scientific">Dendrobium thyrsiflorum</name>
    <name type="common">Pinecone-like raceme dendrobium</name>
    <name type="synonym">Orchid</name>
    <dbReference type="NCBI Taxonomy" id="117978"/>
    <lineage>
        <taxon>Eukaryota</taxon>
        <taxon>Viridiplantae</taxon>
        <taxon>Streptophyta</taxon>
        <taxon>Embryophyta</taxon>
        <taxon>Tracheophyta</taxon>
        <taxon>Spermatophyta</taxon>
        <taxon>Magnoliopsida</taxon>
        <taxon>Liliopsida</taxon>
        <taxon>Asparagales</taxon>
        <taxon>Orchidaceae</taxon>
        <taxon>Epidendroideae</taxon>
        <taxon>Malaxideae</taxon>
        <taxon>Dendrobiinae</taxon>
        <taxon>Dendrobium</taxon>
    </lineage>
</organism>
<feature type="region of interest" description="Disordered" evidence="13">
    <location>
        <begin position="1"/>
        <end position="28"/>
    </location>
</feature>
<evidence type="ECO:0000256" key="14">
    <source>
        <dbReference type="SAM" id="Phobius"/>
    </source>
</evidence>
<keyword evidence="8 14" id="KW-1133">Transmembrane helix</keyword>
<evidence type="ECO:0000256" key="11">
    <source>
        <dbReference type="ARBA" id="ARBA00023180"/>
    </source>
</evidence>
<proteinExistence type="inferred from homology"/>
<feature type="transmembrane region" description="Helical" evidence="14">
    <location>
        <begin position="605"/>
        <end position="627"/>
    </location>
</feature>
<evidence type="ECO:0000256" key="1">
    <source>
        <dbReference type="ARBA" id="ARBA00004236"/>
    </source>
</evidence>
<keyword evidence="6 14" id="KW-0812">Transmembrane</keyword>
<dbReference type="AlphaFoldDB" id="A0ABD0VUW9"/>
<feature type="compositionally biased region" description="Basic and acidic residues" evidence="13">
    <location>
        <begin position="1"/>
        <end position="11"/>
    </location>
</feature>
<evidence type="ECO:0000313" key="15">
    <source>
        <dbReference type="EMBL" id="KAL0928939.1"/>
    </source>
</evidence>
<dbReference type="Pfam" id="PF00560">
    <property type="entry name" value="LRR_1"/>
    <property type="match status" value="3"/>
</dbReference>
<evidence type="ECO:0000256" key="12">
    <source>
        <dbReference type="ARBA" id="ARBA00037847"/>
    </source>
</evidence>
<name>A0ABD0VUW9_DENTH</name>
<evidence type="ECO:0000256" key="8">
    <source>
        <dbReference type="ARBA" id="ARBA00022989"/>
    </source>
</evidence>
<evidence type="ECO:0000256" key="2">
    <source>
        <dbReference type="ARBA" id="ARBA00004479"/>
    </source>
</evidence>
<gene>
    <name evidence="15" type="ORF">M5K25_000875</name>
</gene>
<keyword evidence="9 14" id="KW-0472">Membrane</keyword>
<comment type="caution">
    <text evidence="15">The sequence shown here is derived from an EMBL/GenBank/DDBJ whole genome shotgun (WGS) entry which is preliminary data.</text>
</comment>
<accession>A0ABD0VUW9</accession>
<reference evidence="15 16" key="1">
    <citation type="journal article" date="2024" name="Plant Biotechnol. J.">
        <title>Dendrobium thyrsiflorum genome and its molecular insights into genes involved in important horticultural traits.</title>
        <authorList>
            <person name="Chen B."/>
            <person name="Wang J.Y."/>
            <person name="Zheng P.J."/>
            <person name="Li K.L."/>
            <person name="Liang Y.M."/>
            <person name="Chen X.F."/>
            <person name="Zhang C."/>
            <person name="Zhao X."/>
            <person name="He X."/>
            <person name="Zhang G.Q."/>
            <person name="Liu Z.J."/>
            <person name="Xu Q."/>
        </authorList>
    </citation>
    <scope>NUCLEOTIDE SEQUENCE [LARGE SCALE GENOMIC DNA]</scope>
    <source>
        <strain evidence="15">GZMU011</strain>
    </source>
</reference>
<evidence type="ECO:0000256" key="5">
    <source>
        <dbReference type="ARBA" id="ARBA00022614"/>
    </source>
</evidence>
<dbReference type="Proteomes" id="UP001552299">
    <property type="component" value="Unassembled WGS sequence"/>
</dbReference>
<evidence type="ECO:0000256" key="9">
    <source>
        <dbReference type="ARBA" id="ARBA00023136"/>
    </source>
</evidence>
<dbReference type="InterPro" id="IPR032675">
    <property type="entry name" value="LRR_dom_sf"/>
</dbReference>
<keyword evidence="7" id="KW-0677">Repeat</keyword>
<dbReference type="PANTHER" id="PTHR27004:SF428">
    <property type="entry name" value="OS01G0160600 PROTEIN"/>
    <property type="match status" value="1"/>
</dbReference>
<keyword evidence="5" id="KW-0433">Leucine-rich repeat</keyword>
<evidence type="ECO:0000256" key="10">
    <source>
        <dbReference type="ARBA" id="ARBA00023170"/>
    </source>
</evidence>
<dbReference type="GO" id="GO:0005886">
    <property type="term" value="C:plasma membrane"/>
    <property type="evidence" value="ECO:0007669"/>
    <property type="project" value="UniProtKB-SubCell"/>
</dbReference>
<evidence type="ECO:0000256" key="3">
    <source>
        <dbReference type="ARBA" id="ARBA00009592"/>
    </source>
</evidence>
<dbReference type="Gene3D" id="3.80.10.10">
    <property type="entry name" value="Ribonuclease Inhibitor"/>
    <property type="match status" value="1"/>
</dbReference>
<dbReference type="Pfam" id="PF13855">
    <property type="entry name" value="LRR_8"/>
    <property type="match status" value="1"/>
</dbReference>
<evidence type="ECO:0000256" key="13">
    <source>
        <dbReference type="SAM" id="MobiDB-lite"/>
    </source>
</evidence>
<dbReference type="FunFam" id="3.80.10.10:FF:000111">
    <property type="entry name" value="LRR receptor-like serine/threonine-protein kinase ERECTA"/>
    <property type="match status" value="1"/>
</dbReference>
<evidence type="ECO:0000256" key="6">
    <source>
        <dbReference type="ARBA" id="ARBA00022692"/>
    </source>
</evidence>
<sequence length="646" mass="72271">MCNDRQNEKKGGTQSVSKSKDAQSAPKLDDLGSSRTILVDKPITEDDFMIVWMISVKLSSEYVNIVSGSLPSPGSGEKGHRFSAFAERLEKEWFSTFAGRLEGRAVLCQRKRLPLPEGWKEQRFSAGGRGCLCRKVGRNIGSLPEEEVAFAGRLEGTADDLGSSRTILVDRPITEDDFMIVWTISVKLSSEYVNIVSGSLPSPGSGEKGHRFSAFAERLEKEWFSAFAERLEGRAVLYRRKRLPLPEGWKEQRFSAGGRGFLCRKVGRNNGSLPEEEVAFAGRLTGSIPSCLLKGVYLQVLIIRGNQLHGAIPNKISPLCGLYMIDLRDNQLDELIPRSLSNCQLLEILDLGNNNIKDTFPYWLGNMSSLKVLVLRSNKFYGKVGPFEENLERNYAFSMLHVLDISFNNFSGNLCAECFNNFKSMMTDTISTVEYFSLLLYQKYYDFGSLTIMNKAQPMTIQKFWMIFKSIDFSNNCFEGDIPITIGQLTYLQVLNMSHNYLTGKIFPQLGNLSQLESLDLSMNSLSGKIPQELVSLKFLEYLNLSYNKLVGNIPVGAQFSTFPNTSFEGNNGLCLLPCNTSVPRVNNTTISSYLRNQAPNNRKYMIILGIIFGVGFGGSIAIVVVLDAKCCDRSRRIRSRRPIDG</sequence>
<evidence type="ECO:0000256" key="4">
    <source>
        <dbReference type="ARBA" id="ARBA00022475"/>
    </source>
</evidence>
<protein>
    <submittedName>
        <fullName evidence="15">Uncharacterized protein</fullName>
    </submittedName>
</protein>
<dbReference type="SUPFAM" id="SSF52058">
    <property type="entry name" value="L domain-like"/>
    <property type="match status" value="1"/>
</dbReference>
<keyword evidence="11" id="KW-0325">Glycoprotein</keyword>
<evidence type="ECO:0000256" key="7">
    <source>
        <dbReference type="ARBA" id="ARBA00022737"/>
    </source>
</evidence>
<keyword evidence="10" id="KW-0675">Receptor</keyword>
<keyword evidence="4" id="KW-1003">Cell membrane</keyword>